<reference evidence="2 3" key="1">
    <citation type="submission" date="2016-03" db="EMBL/GenBank/DDBJ databases">
        <title>Niastella vici sp. nov., isolated from farmland soil.</title>
        <authorList>
            <person name="Chen L."/>
            <person name="Wang D."/>
            <person name="Yang S."/>
            <person name="Wang G."/>
        </authorList>
    </citation>
    <scope>NUCLEOTIDE SEQUENCE [LARGE SCALE GENOMIC DNA]</scope>
    <source>
        <strain evidence="2 3">DJ57</strain>
    </source>
</reference>
<dbReference type="RefSeq" id="WP_081155478.1">
    <property type="nucleotide sequence ID" value="NZ_LVYD01000105.1"/>
</dbReference>
<name>A0A1V9FHV8_9BACT</name>
<keyword evidence="3" id="KW-1185">Reference proteome</keyword>
<dbReference type="Proteomes" id="UP000192796">
    <property type="component" value="Unassembled WGS sequence"/>
</dbReference>
<accession>A0A1V9FHV8</accession>
<protein>
    <recommendedName>
        <fullName evidence="4">Adhesin domain-containing protein</fullName>
    </recommendedName>
</protein>
<organism evidence="2 3">
    <name type="scientific">Niastella vici</name>
    <dbReference type="NCBI Taxonomy" id="1703345"/>
    <lineage>
        <taxon>Bacteria</taxon>
        <taxon>Pseudomonadati</taxon>
        <taxon>Bacteroidota</taxon>
        <taxon>Chitinophagia</taxon>
        <taxon>Chitinophagales</taxon>
        <taxon>Chitinophagaceae</taxon>
        <taxon>Niastella</taxon>
    </lineage>
</organism>
<proteinExistence type="predicted"/>
<feature type="chain" id="PRO_5013071260" description="Adhesin domain-containing protein" evidence="1">
    <location>
        <begin position="20"/>
        <end position="393"/>
    </location>
</feature>
<dbReference type="STRING" id="1703345.A3860_39585"/>
<sequence length="393" mass="43261">MKKLLFFLVLFGLQKALHAQQPYIYTIKADSVKITNTCDTAELIIENHTQNVPGFLFNKGRGRTEFRRINQSNDTTVVIGSDTIHLGRANKNFANADLTLTGERFHNGAFHPVTFEDFEYFDFKAKADGWSNEIGFSSYDLSLYTQDESGSNNTRMSCGSQFNVEINKSNSNFGVLNVNPGWSMEMGVSAFGGTNTASIGAAISDNEGLLDLHIQDDGGNIQLRNNGNTGTFYVDMKHGDSISFKYLEGYYTNTKYLQTKDRFVFRNDYTTNDFRLIALPTSSSTSDNMLVIDGNGQVKTRSQVPARKSATVTGSTYTVPSDIDVVFVNYTSGQATITLPTGTLDREITIKNLHTTNTVIVSGLDTSESNSVGTRGAITVKYTGSAWVGISKY</sequence>
<keyword evidence="1" id="KW-0732">Signal</keyword>
<evidence type="ECO:0000313" key="3">
    <source>
        <dbReference type="Proteomes" id="UP000192796"/>
    </source>
</evidence>
<evidence type="ECO:0008006" key="4">
    <source>
        <dbReference type="Google" id="ProtNLM"/>
    </source>
</evidence>
<dbReference type="EMBL" id="LVYD01000105">
    <property type="protein sequence ID" value="OQP57959.1"/>
    <property type="molecule type" value="Genomic_DNA"/>
</dbReference>
<gene>
    <name evidence="2" type="ORF">A3860_39585</name>
</gene>
<comment type="caution">
    <text evidence="2">The sequence shown here is derived from an EMBL/GenBank/DDBJ whole genome shotgun (WGS) entry which is preliminary data.</text>
</comment>
<dbReference type="AlphaFoldDB" id="A0A1V9FHV8"/>
<evidence type="ECO:0000256" key="1">
    <source>
        <dbReference type="SAM" id="SignalP"/>
    </source>
</evidence>
<feature type="signal peptide" evidence="1">
    <location>
        <begin position="1"/>
        <end position="19"/>
    </location>
</feature>
<evidence type="ECO:0000313" key="2">
    <source>
        <dbReference type="EMBL" id="OQP57959.1"/>
    </source>
</evidence>